<dbReference type="PANTHER" id="PTHR45625:SF4">
    <property type="entry name" value="PEPTIDYLPROLYL ISOMERASE DOMAIN AND WD REPEAT-CONTAINING PROTEIN 1"/>
    <property type="match status" value="1"/>
</dbReference>
<protein>
    <recommendedName>
        <fullName evidence="2 5">peptidylprolyl isomerase</fullName>
        <ecNumber evidence="2 5">5.2.1.8</ecNumber>
    </recommendedName>
</protein>
<evidence type="ECO:0000313" key="9">
    <source>
        <dbReference type="Proteomes" id="UP000019262"/>
    </source>
</evidence>
<evidence type="ECO:0000259" key="7">
    <source>
        <dbReference type="PROSITE" id="PS50072"/>
    </source>
</evidence>
<dbReference type="EMBL" id="CP005829">
    <property type="protein sequence ID" value="AHH08386.1"/>
    <property type="molecule type" value="Genomic_DNA"/>
</dbReference>
<dbReference type="SUPFAM" id="SSF50891">
    <property type="entry name" value="Cyclophilin-like"/>
    <property type="match status" value="1"/>
</dbReference>
<dbReference type="PRINTS" id="PR00153">
    <property type="entry name" value="CSAPPISMRASE"/>
</dbReference>
<sequence>MFVNKCLFYFLLISVLVGCSNKRKDLVERKGIFALIDTNKGTIEVELYYKIAPLTVMNFIGLSEGTIKNSVTDRPYFENIIFHRVVDGFIIQTGDPTGSGTGGPGYVFPDELSKDLSHNEPGIVSMANSGPDTNGSQFFITLADNLTYLDLKHSIFGKVVLGMDTVRSIRQGDKIERVRIVRVGEDAEAFRVDNKEFLKLKKSYEEIKIDEAKKYITYQLEIIDRDYRDFEKDRSGILYKINKRGNGKSVKSGNVIKVDYEGFLLSGVKFDSSIDRGEPIEFMVGRGQVIKGWDIMLLDMCEGEERIIIIPPSLAYGERSIGEIIKANSFVKFNVILRKIN</sequence>
<dbReference type="GO" id="GO:0003755">
    <property type="term" value="F:peptidyl-prolyl cis-trans isomerase activity"/>
    <property type="evidence" value="ECO:0007669"/>
    <property type="project" value="UniProtKB-KW"/>
</dbReference>
<dbReference type="PATRIC" id="fig|1313293.3.peg.426"/>
<dbReference type="InterPro" id="IPR001179">
    <property type="entry name" value="PPIase_FKBP_dom"/>
</dbReference>
<comment type="catalytic activity">
    <reaction evidence="1 5">
        <text>[protein]-peptidylproline (omega=180) = [protein]-peptidylproline (omega=0)</text>
        <dbReference type="Rhea" id="RHEA:16237"/>
        <dbReference type="Rhea" id="RHEA-COMP:10747"/>
        <dbReference type="Rhea" id="RHEA-COMP:10748"/>
        <dbReference type="ChEBI" id="CHEBI:83833"/>
        <dbReference type="ChEBI" id="CHEBI:83834"/>
        <dbReference type="EC" id="5.2.1.8"/>
    </reaction>
</comment>
<dbReference type="eggNOG" id="COG0652">
    <property type="taxonomic scope" value="Bacteria"/>
</dbReference>
<dbReference type="Pfam" id="PF00254">
    <property type="entry name" value="FKBP_C"/>
    <property type="match status" value="1"/>
</dbReference>
<dbReference type="HOGENOM" id="CLU_012062_5_0_12"/>
<evidence type="ECO:0000256" key="1">
    <source>
        <dbReference type="ARBA" id="ARBA00000971"/>
    </source>
</evidence>
<dbReference type="SUPFAM" id="SSF54534">
    <property type="entry name" value="FKBP-like"/>
    <property type="match status" value="1"/>
</dbReference>
<feature type="domain" description="PPIase FKBP-type" evidence="6">
    <location>
        <begin position="253"/>
        <end position="341"/>
    </location>
</feature>
<evidence type="ECO:0000256" key="5">
    <source>
        <dbReference type="PROSITE-ProRule" id="PRU00277"/>
    </source>
</evidence>
<dbReference type="InterPro" id="IPR046357">
    <property type="entry name" value="PPIase_dom_sf"/>
</dbReference>
<keyword evidence="4 5" id="KW-0413">Isomerase</keyword>
<name>W5STQ1_BORAN</name>
<dbReference type="InterPro" id="IPR044666">
    <property type="entry name" value="Cyclophilin_A-like"/>
</dbReference>
<dbReference type="Gene3D" id="3.10.50.40">
    <property type="match status" value="1"/>
</dbReference>
<organism evidence="8 9">
    <name type="scientific">Borrelia anserina BA2</name>
    <dbReference type="NCBI Taxonomy" id="1313293"/>
    <lineage>
        <taxon>Bacteria</taxon>
        <taxon>Pseudomonadati</taxon>
        <taxon>Spirochaetota</taxon>
        <taxon>Spirochaetia</taxon>
        <taxon>Spirochaetales</taxon>
        <taxon>Borreliaceae</taxon>
        <taxon>Borrelia</taxon>
    </lineage>
</organism>
<dbReference type="InterPro" id="IPR029000">
    <property type="entry name" value="Cyclophilin-like_dom_sf"/>
</dbReference>
<dbReference type="PROSITE" id="PS50059">
    <property type="entry name" value="FKBP_PPIASE"/>
    <property type="match status" value="1"/>
</dbReference>
<evidence type="ECO:0000256" key="2">
    <source>
        <dbReference type="ARBA" id="ARBA00013194"/>
    </source>
</evidence>
<evidence type="ECO:0000256" key="4">
    <source>
        <dbReference type="ARBA" id="ARBA00023235"/>
    </source>
</evidence>
<dbReference type="CDD" id="cd00317">
    <property type="entry name" value="cyclophilin"/>
    <property type="match status" value="1"/>
</dbReference>
<feature type="domain" description="PPIase cyclophilin-type" evidence="7">
    <location>
        <begin position="41"/>
        <end position="171"/>
    </location>
</feature>
<dbReference type="Gene3D" id="2.40.100.10">
    <property type="entry name" value="Cyclophilin-like"/>
    <property type="match status" value="1"/>
</dbReference>
<evidence type="ECO:0000256" key="3">
    <source>
        <dbReference type="ARBA" id="ARBA00023110"/>
    </source>
</evidence>
<keyword evidence="3 5" id="KW-0697">Rotamase</keyword>
<evidence type="ECO:0000313" key="8">
    <source>
        <dbReference type="EMBL" id="AHH08386.1"/>
    </source>
</evidence>
<dbReference type="PANTHER" id="PTHR45625">
    <property type="entry name" value="PEPTIDYL-PROLYL CIS-TRANS ISOMERASE-RELATED"/>
    <property type="match status" value="1"/>
</dbReference>
<dbReference type="Pfam" id="PF00160">
    <property type="entry name" value="Pro_isomerase"/>
    <property type="match status" value="1"/>
</dbReference>
<dbReference type="AlphaFoldDB" id="W5STQ1"/>
<gene>
    <name evidence="8" type="ORF">BAN_0074100</name>
</gene>
<dbReference type="Proteomes" id="UP000019262">
    <property type="component" value="Chromosome"/>
</dbReference>
<dbReference type="EC" id="5.2.1.8" evidence="2 5"/>
<evidence type="ECO:0000259" key="6">
    <source>
        <dbReference type="PROSITE" id="PS50059"/>
    </source>
</evidence>
<dbReference type="PROSITE" id="PS51257">
    <property type="entry name" value="PROKAR_LIPOPROTEIN"/>
    <property type="match status" value="1"/>
</dbReference>
<proteinExistence type="predicted"/>
<dbReference type="eggNOG" id="COG0545">
    <property type="taxonomic scope" value="Bacteria"/>
</dbReference>
<accession>W5STQ1</accession>
<reference evidence="8 9" key="1">
    <citation type="submission" date="2013-04" db="EMBL/GenBank/DDBJ databases">
        <title>Comparative Genomics of Relapsing Fever Spirochetes.</title>
        <authorList>
            <person name="Schwan T.G."/>
            <person name="Raffel S.J."/>
            <person name="Porcella S.F."/>
            <person name="Martens C.A."/>
            <person name="Bruno D.P."/>
            <person name="Rickefs S.M."/>
            <person name="Barbian K.B."/>
        </authorList>
    </citation>
    <scope>NUCLEOTIDE SEQUENCE [LARGE SCALE GENOMIC DNA]</scope>
    <source>
        <strain evidence="8 9">BA2</strain>
    </source>
</reference>
<dbReference type="PROSITE" id="PS50072">
    <property type="entry name" value="CSA_PPIASE_2"/>
    <property type="match status" value="1"/>
</dbReference>
<dbReference type="FunFam" id="3.10.50.40:FF:000006">
    <property type="entry name" value="Peptidyl-prolyl cis-trans isomerase"/>
    <property type="match status" value="1"/>
</dbReference>
<dbReference type="InterPro" id="IPR002130">
    <property type="entry name" value="Cyclophilin-type_PPIase_dom"/>
</dbReference>